<evidence type="ECO:0000313" key="2">
    <source>
        <dbReference type="Proteomes" id="UP000006683"/>
    </source>
</evidence>
<dbReference type="AlphaFoldDB" id="E1SPE5"/>
<dbReference type="KEGG" id="fbl:Fbal_2560"/>
<evidence type="ECO:0000313" key="1">
    <source>
        <dbReference type="EMBL" id="ADN76762.1"/>
    </source>
</evidence>
<protein>
    <recommendedName>
        <fullName evidence="3">Lipoprotein</fullName>
    </recommendedName>
</protein>
<name>E1SPE5_FERBD</name>
<dbReference type="HOGENOM" id="CLU_144715_0_0_6"/>
<evidence type="ECO:0008006" key="3">
    <source>
        <dbReference type="Google" id="ProtNLM"/>
    </source>
</evidence>
<accession>E1SPE5</accession>
<dbReference type="Proteomes" id="UP000006683">
    <property type="component" value="Chromosome"/>
</dbReference>
<dbReference type="EMBL" id="CP002209">
    <property type="protein sequence ID" value="ADN76762.1"/>
    <property type="molecule type" value="Genomic_DNA"/>
</dbReference>
<reference evidence="1 2" key="1">
    <citation type="journal article" date="2010" name="Stand. Genomic Sci.">
        <title>Complete genome sequence of Ferrimonas balearica type strain (PAT).</title>
        <authorList>
            <person name="Nolan M."/>
            <person name="Sikorski J."/>
            <person name="Davenport K."/>
            <person name="Lucas S."/>
            <person name="Glavina Del Rio T."/>
            <person name="Tice H."/>
            <person name="Cheng J."/>
            <person name="Goodwin L."/>
            <person name="Pitluck S."/>
            <person name="Liolios K."/>
            <person name="Ivanova N."/>
            <person name="Mavromatis K."/>
            <person name="Ovchinnikova G."/>
            <person name="Pati A."/>
            <person name="Chen A."/>
            <person name="Palaniappan K."/>
            <person name="Land M."/>
            <person name="Hauser L."/>
            <person name="Chang Y."/>
            <person name="Jeffries C."/>
            <person name="Tapia R."/>
            <person name="Brettin T."/>
            <person name="Detter J."/>
            <person name="Han C."/>
            <person name="Yasawong M."/>
            <person name="Rohde M."/>
            <person name="Tindall B."/>
            <person name="Goker M."/>
            <person name="Woyke T."/>
            <person name="Bristow J."/>
            <person name="Eisen J."/>
            <person name="Markowitz V."/>
            <person name="Hugenholtz P."/>
            <person name="Kyrpides N."/>
            <person name="Klenk H."/>
            <person name="Lapidus A."/>
        </authorList>
    </citation>
    <scope>NUCLEOTIDE SEQUENCE [LARGE SCALE GENOMIC DNA]</scope>
    <source>
        <strain evidence="2">DSM 9799 / CCM 4581 / KCTC 23876 / PAT</strain>
    </source>
</reference>
<proteinExistence type="predicted"/>
<gene>
    <name evidence="1" type="ordered locus">Fbal_2560</name>
</gene>
<keyword evidence="2" id="KW-1185">Reference proteome</keyword>
<dbReference type="GeneID" id="67182767"/>
<organism evidence="1 2">
    <name type="scientific">Ferrimonas balearica (strain DSM 9799 / CCM 4581 / KCTC 23876 / PAT)</name>
    <dbReference type="NCBI Taxonomy" id="550540"/>
    <lineage>
        <taxon>Bacteria</taxon>
        <taxon>Pseudomonadati</taxon>
        <taxon>Pseudomonadota</taxon>
        <taxon>Gammaproteobacteria</taxon>
        <taxon>Alteromonadales</taxon>
        <taxon>Ferrimonadaceae</taxon>
        <taxon>Ferrimonas</taxon>
    </lineage>
</organism>
<dbReference type="OrthoDB" id="5767078at2"/>
<dbReference type="STRING" id="550540.Fbal_2560"/>
<dbReference type="RefSeq" id="WP_013346068.1">
    <property type="nucleotide sequence ID" value="NC_014541.1"/>
</dbReference>
<sequence length="143" mass="16343">MIKTIALAVLAASLISGCNPRHDAQRPENVALTFFDALYNQNDAQTAMTLVADDLREVMGHYRIASQIQRNMVGLPLDEAELEVAEVDIDFFRRNSDQVEVLVRFSGHSGHRLIRDDRLVRLERRGEQWVITRIYSDKFKTNG</sequence>
<dbReference type="PROSITE" id="PS51257">
    <property type="entry name" value="PROKAR_LIPOPROTEIN"/>
    <property type="match status" value="1"/>
</dbReference>